<evidence type="ECO:0000313" key="1">
    <source>
        <dbReference type="EMBL" id="THV21405.1"/>
    </source>
</evidence>
<dbReference type="OrthoDB" id="514770at2"/>
<accession>A0A4S8NWV2</accession>
<name>A0A4S8NWV2_9HYPH</name>
<protein>
    <submittedName>
        <fullName evidence="1">Type II toxin-antitoxin system ParD family antitoxin</fullName>
    </submittedName>
</protein>
<dbReference type="AlphaFoldDB" id="A0A4S8NWV2"/>
<organism evidence="1 2">
    <name type="scientific">Peteryoungia ipomoeae</name>
    <dbReference type="NCBI Taxonomy" id="1210932"/>
    <lineage>
        <taxon>Bacteria</taxon>
        <taxon>Pseudomonadati</taxon>
        <taxon>Pseudomonadota</taxon>
        <taxon>Alphaproteobacteria</taxon>
        <taxon>Hyphomicrobiales</taxon>
        <taxon>Rhizobiaceae</taxon>
        <taxon>Peteryoungia</taxon>
    </lineage>
</organism>
<dbReference type="Gene3D" id="6.10.10.120">
    <property type="entry name" value="Antitoxin ParD1-like"/>
    <property type="match status" value="1"/>
</dbReference>
<dbReference type="EMBL" id="STGV01000005">
    <property type="protein sequence ID" value="THV21405.1"/>
    <property type="molecule type" value="Genomic_DNA"/>
</dbReference>
<gene>
    <name evidence="1" type="ORF">FAA97_15420</name>
</gene>
<dbReference type="InterPro" id="IPR038296">
    <property type="entry name" value="ParD_sf"/>
</dbReference>
<evidence type="ECO:0000313" key="2">
    <source>
        <dbReference type="Proteomes" id="UP000308828"/>
    </source>
</evidence>
<dbReference type="Proteomes" id="UP000308828">
    <property type="component" value="Unassembled WGS sequence"/>
</dbReference>
<sequence>MSKTASLTITLPADMAELVRAKVASGEFATEIEVVSEGLKALALKESTLERWLREDVAQAYDEFKAHPGAKKSIEDAFSDLDSFMSASERAAR</sequence>
<comment type="caution">
    <text evidence="1">The sequence shown here is derived from an EMBL/GenBank/DDBJ whole genome shotgun (WGS) entry which is preliminary data.</text>
</comment>
<dbReference type="RefSeq" id="WP_136599456.1">
    <property type="nucleotide sequence ID" value="NZ_STGV01000005.1"/>
</dbReference>
<keyword evidence="2" id="KW-1185">Reference proteome</keyword>
<reference evidence="1 2" key="1">
    <citation type="submission" date="2019-04" db="EMBL/GenBank/DDBJ databases">
        <title>Genome sequence of strain shin9-1.</title>
        <authorList>
            <person name="Gao J."/>
            <person name="Sun J."/>
        </authorList>
    </citation>
    <scope>NUCLEOTIDE SEQUENCE [LARGE SCALE GENOMIC DNA]</scope>
    <source>
        <strain evidence="2">shin9-1</strain>
    </source>
</reference>
<proteinExistence type="predicted"/>